<dbReference type="PROSITE" id="PS51819">
    <property type="entry name" value="VOC"/>
    <property type="match status" value="1"/>
</dbReference>
<dbReference type="CDD" id="cd07246">
    <property type="entry name" value="VOC_like"/>
    <property type="match status" value="1"/>
</dbReference>
<dbReference type="KEGG" id="jre:109003675"/>
<accession>A0A2I4G0P5</accession>
<dbReference type="GeneID" id="109003675"/>
<proteinExistence type="predicted"/>
<evidence type="ECO:0000313" key="1">
    <source>
        <dbReference type="Proteomes" id="UP000235220"/>
    </source>
</evidence>
<sequence length="165" mass="16909">MAQQEVHNGVAAKGAVTDALVFTAVKPQLLVEAPKASDAIQFYKAAFGAEELGRTMHPKRKADQELPLILSAQMKLGGSTFLVSDFSDDSAAPANAEGAGIVLCLETEDVNAAIVKAVSTGAVAVGEIEEGDGVCGGGRVGKVKDPYGIVWLISSPAQKSADVVA</sequence>
<dbReference type="Proteomes" id="UP000235220">
    <property type="component" value="Chromosome 14"/>
</dbReference>
<evidence type="ECO:0000313" key="2">
    <source>
        <dbReference type="RefSeq" id="XP_018837465.2"/>
    </source>
</evidence>
<dbReference type="RefSeq" id="XP_018837465.2">
    <property type="nucleotide sequence ID" value="XM_018981920.2"/>
</dbReference>
<dbReference type="InterPro" id="IPR029068">
    <property type="entry name" value="Glyas_Bleomycin-R_OHBP_Dase"/>
</dbReference>
<dbReference type="AlphaFoldDB" id="A0A2I4G0P5"/>
<organism evidence="1 2">
    <name type="scientific">Juglans regia</name>
    <name type="common">English walnut</name>
    <dbReference type="NCBI Taxonomy" id="51240"/>
    <lineage>
        <taxon>Eukaryota</taxon>
        <taxon>Viridiplantae</taxon>
        <taxon>Streptophyta</taxon>
        <taxon>Embryophyta</taxon>
        <taxon>Tracheophyta</taxon>
        <taxon>Spermatophyta</taxon>
        <taxon>Magnoliopsida</taxon>
        <taxon>eudicotyledons</taxon>
        <taxon>Gunneridae</taxon>
        <taxon>Pentapetalae</taxon>
        <taxon>rosids</taxon>
        <taxon>fabids</taxon>
        <taxon>Fagales</taxon>
        <taxon>Juglandaceae</taxon>
        <taxon>Juglans</taxon>
    </lineage>
</organism>
<protein>
    <submittedName>
        <fullName evidence="2">Uncharacterized protein At5g48480-like</fullName>
    </submittedName>
</protein>
<name>A0A2I4G0P5_JUGRE</name>
<dbReference type="PANTHER" id="PTHR34109">
    <property type="entry name" value="BNAUNNG04460D PROTEIN-RELATED"/>
    <property type="match status" value="1"/>
</dbReference>
<dbReference type="InterPro" id="IPR054576">
    <property type="entry name" value="At5g48480-like_N"/>
</dbReference>
<keyword evidence="1" id="KW-1185">Reference proteome</keyword>
<dbReference type="Gene3D" id="3.10.180.10">
    <property type="entry name" value="2,3-Dihydroxybiphenyl 1,2-Dioxygenase, domain 1"/>
    <property type="match status" value="1"/>
</dbReference>
<dbReference type="OrthoDB" id="2013034at2759"/>
<gene>
    <name evidence="2" type="primary">LOC109003675</name>
</gene>
<dbReference type="SUPFAM" id="SSF54593">
    <property type="entry name" value="Glyoxalase/Bleomycin resistance protein/Dihydroxybiphenyl dioxygenase"/>
    <property type="match status" value="1"/>
</dbReference>
<dbReference type="Pfam" id="PF22650">
    <property type="entry name" value="At5g48480-like_C"/>
    <property type="match status" value="1"/>
</dbReference>
<reference evidence="2" key="1">
    <citation type="submission" date="2025-08" db="UniProtKB">
        <authorList>
            <consortium name="RefSeq"/>
        </authorList>
    </citation>
    <scope>IDENTIFICATION</scope>
    <source>
        <tissue evidence="2">Leaves</tissue>
    </source>
</reference>
<dbReference type="InterPro" id="IPR054575">
    <property type="entry name" value="At5g48480-like_C"/>
</dbReference>
<dbReference type="Gramene" id="Jr14_06680_p1">
    <property type="protein sequence ID" value="cds.Jr14_06680_p1"/>
    <property type="gene ID" value="Jr14_06680"/>
</dbReference>
<dbReference type="Pfam" id="PF22656">
    <property type="entry name" value="At5g48480-like_N"/>
    <property type="match status" value="1"/>
</dbReference>
<dbReference type="InterPro" id="IPR037523">
    <property type="entry name" value="VOC_core"/>
</dbReference>
<dbReference type="PANTHER" id="PTHR34109:SF1">
    <property type="entry name" value="VOC DOMAIN-CONTAINING PROTEIN"/>
    <property type="match status" value="1"/>
</dbReference>
<dbReference type="FunCoup" id="A0A2I4G0P5">
    <property type="interactions" value="116"/>
</dbReference>